<reference evidence="1 2" key="1">
    <citation type="submission" date="2016-10" db="EMBL/GenBank/DDBJ databases">
        <authorList>
            <person name="de Groot N.N."/>
        </authorList>
    </citation>
    <scope>NUCLEOTIDE SEQUENCE [LARGE SCALE GENOMIC DNA]</scope>
    <source>
        <strain evidence="1 2">MP1X4</strain>
    </source>
</reference>
<protein>
    <submittedName>
        <fullName evidence="1">Uncharacterized protein</fullName>
    </submittedName>
</protein>
<sequence>MYLIETFNSTIVFFNYAYWYSFKVNYLHKMLSV</sequence>
<evidence type="ECO:0000313" key="2">
    <source>
        <dbReference type="Proteomes" id="UP000199679"/>
    </source>
</evidence>
<proteinExistence type="predicted"/>
<dbReference type="Proteomes" id="UP000199679">
    <property type="component" value="Chromosome I"/>
</dbReference>
<organism evidence="1 2">
    <name type="scientific">Mucilaginibacter mallensis</name>
    <dbReference type="NCBI Taxonomy" id="652787"/>
    <lineage>
        <taxon>Bacteria</taxon>
        <taxon>Pseudomonadati</taxon>
        <taxon>Bacteroidota</taxon>
        <taxon>Sphingobacteriia</taxon>
        <taxon>Sphingobacteriales</taxon>
        <taxon>Sphingobacteriaceae</taxon>
        <taxon>Mucilaginibacter</taxon>
    </lineage>
</organism>
<accession>A0A1H2BBH8</accession>
<name>A0A1H2BBH8_MUCMA</name>
<keyword evidence="2" id="KW-1185">Reference proteome</keyword>
<evidence type="ECO:0000313" key="1">
    <source>
        <dbReference type="EMBL" id="SDT55581.1"/>
    </source>
</evidence>
<dbReference type="STRING" id="652787.SAMN05216490_4023"/>
<dbReference type="EMBL" id="LT629740">
    <property type="protein sequence ID" value="SDT55581.1"/>
    <property type="molecule type" value="Genomic_DNA"/>
</dbReference>
<dbReference type="AlphaFoldDB" id="A0A1H2BBH8"/>
<gene>
    <name evidence="1" type="ORF">SAMN05216490_4023</name>
</gene>